<dbReference type="EMBL" id="SPUK01000026">
    <property type="protein sequence ID" value="TQV90523.1"/>
    <property type="molecule type" value="Genomic_DNA"/>
</dbReference>
<protein>
    <submittedName>
        <fullName evidence="2">Uncharacterized protein</fullName>
    </submittedName>
</protein>
<feature type="region of interest" description="Disordered" evidence="1">
    <location>
        <begin position="1"/>
        <end position="106"/>
    </location>
</feature>
<feature type="compositionally biased region" description="Acidic residues" evidence="1">
    <location>
        <begin position="25"/>
        <end position="46"/>
    </location>
</feature>
<name>A0A545UM41_9HYPO</name>
<evidence type="ECO:0000313" key="3">
    <source>
        <dbReference type="Proteomes" id="UP000315783"/>
    </source>
</evidence>
<reference evidence="2 3" key="1">
    <citation type="journal article" date="2019" name="Appl. Microbiol. Biotechnol.">
        <title>Genome sequence of Isaria javanica and comparative genome analysis insights into family S53 peptidase evolution in fungal entomopathogens.</title>
        <authorList>
            <person name="Lin R."/>
            <person name="Zhang X."/>
            <person name="Xin B."/>
            <person name="Zou M."/>
            <person name="Gao Y."/>
            <person name="Qin F."/>
            <person name="Hu Q."/>
            <person name="Xie B."/>
            <person name="Cheng X."/>
        </authorList>
    </citation>
    <scope>NUCLEOTIDE SEQUENCE [LARGE SCALE GENOMIC DNA]</scope>
    <source>
        <strain evidence="2 3">IJ1G</strain>
    </source>
</reference>
<feature type="region of interest" description="Disordered" evidence="1">
    <location>
        <begin position="121"/>
        <end position="148"/>
    </location>
</feature>
<dbReference type="AlphaFoldDB" id="A0A545UM41"/>
<feature type="compositionally biased region" description="Polar residues" evidence="1">
    <location>
        <begin position="1"/>
        <end position="18"/>
    </location>
</feature>
<dbReference type="STRING" id="43265.A0A545UM41"/>
<accession>A0A545UM41</accession>
<dbReference type="Proteomes" id="UP000315783">
    <property type="component" value="Unassembled WGS sequence"/>
</dbReference>
<feature type="compositionally biased region" description="Acidic residues" evidence="1">
    <location>
        <begin position="56"/>
        <end position="73"/>
    </location>
</feature>
<keyword evidence="3" id="KW-1185">Reference proteome</keyword>
<sequence>MSNIKNNLEGNSAKSGNAKSHEVQGDEAEPDEAEHDDTENEAEHDDAENKPQNDGAENDDAENDGTENDDTENEEAKNGQQAASENEDCQMSDCMQPHPGVANADIDGLTADNTEIIYCGESQDMSGPLTPPGTNAPALGAHQAQSTAQIPGSVPDIALLAPPLDCSSPASCPPASDTDKEHKVMEAIFLCCLQFTFQLSRKKMQMRYTETIFWHFIEEIAKDIKPEDCPVPRGPLDGFTRQEKKAHKQFMVDAGYKTGLTNVRHYRLLWKHLYTLREGGVDKILLYRTKEFTSFCESFRTDADPSLLDTVMLWEEKYGPQIELLERRIEYTVKNKMGEDPLRRQPDIAGRLMVVKQAWNSDSNRWHSEQEASDFKAAHGPLLADNVPLGDFHDLPTKKGQNRDMSMFVTLKSQGMEKIMMAWVRHMGFRGLKRSFG</sequence>
<comment type="caution">
    <text evidence="2">The sequence shown here is derived from an EMBL/GenBank/DDBJ whole genome shotgun (WGS) entry which is preliminary data.</text>
</comment>
<proteinExistence type="predicted"/>
<evidence type="ECO:0000313" key="2">
    <source>
        <dbReference type="EMBL" id="TQV90523.1"/>
    </source>
</evidence>
<gene>
    <name evidence="2" type="ORF">IF1G_10846</name>
</gene>
<evidence type="ECO:0000256" key="1">
    <source>
        <dbReference type="SAM" id="MobiDB-lite"/>
    </source>
</evidence>
<organism evidence="2 3">
    <name type="scientific">Cordyceps javanica</name>
    <dbReference type="NCBI Taxonomy" id="43265"/>
    <lineage>
        <taxon>Eukaryota</taxon>
        <taxon>Fungi</taxon>
        <taxon>Dikarya</taxon>
        <taxon>Ascomycota</taxon>
        <taxon>Pezizomycotina</taxon>
        <taxon>Sordariomycetes</taxon>
        <taxon>Hypocreomycetidae</taxon>
        <taxon>Hypocreales</taxon>
        <taxon>Cordycipitaceae</taxon>
        <taxon>Cordyceps</taxon>
    </lineage>
</organism>